<dbReference type="EMBL" id="JANAWD010000454">
    <property type="protein sequence ID" value="KAJ3479221.1"/>
    <property type="molecule type" value="Genomic_DNA"/>
</dbReference>
<dbReference type="Gene3D" id="1.25.40.10">
    <property type="entry name" value="Tetratricopeptide repeat domain"/>
    <property type="match status" value="3"/>
</dbReference>
<organism evidence="2 3">
    <name type="scientific">Meripilus lineatus</name>
    <dbReference type="NCBI Taxonomy" id="2056292"/>
    <lineage>
        <taxon>Eukaryota</taxon>
        <taxon>Fungi</taxon>
        <taxon>Dikarya</taxon>
        <taxon>Basidiomycota</taxon>
        <taxon>Agaricomycotina</taxon>
        <taxon>Agaricomycetes</taxon>
        <taxon>Polyporales</taxon>
        <taxon>Meripilaceae</taxon>
        <taxon>Meripilus</taxon>
    </lineage>
</organism>
<dbReference type="PANTHER" id="PTHR19959">
    <property type="entry name" value="KINESIN LIGHT CHAIN"/>
    <property type="match status" value="1"/>
</dbReference>
<evidence type="ECO:0000256" key="1">
    <source>
        <dbReference type="SAM" id="MobiDB-lite"/>
    </source>
</evidence>
<proteinExistence type="predicted"/>
<dbReference type="Pfam" id="PF13374">
    <property type="entry name" value="TPR_10"/>
    <property type="match status" value="2"/>
</dbReference>
<dbReference type="Proteomes" id="UP001212997">
    <property type="component" value="Unassembled WGS sequence"/>
</dbReference>
<keyword evidence="3" id="KW-1185">Reference proteome</keyword>
<dbReference type="SUPFAM" id="SSF48452">
    <property type="entry name" value="TPR-like"/>
    <property type="match status" value="2"/>
</dbReference>
<feature type="region of interest" description="Disordered" evidence="1">
    <location>
        <begin position="928"/>
        <end position="951"/>
    </location>
</feature>
<dbReference type="InterPro" id="IPR011990">
    <property type="entry name" value="TPR-like_helical_dom_sf"/>
</dbReference>
<dbReference type="AlphaFoldDB" id="A0AAD5UVU9"/>
<dbReference type="SMART" id="SM00028">
    <property type="entry name" value="TPR"/>
    <property type="match status" value="5"/>
</dbReference>
<protein>
    <recommendedName>
        <fullName evidence="4">TPR-like protein</fullName>
    </recommendedName>
</protein>
<comment type="caution">
    <text evidence="2">The sequence shown here is derived from an EMBL/GenBank/DDBJ whole genome shotgun (WGS) entry which is preliminary data.</text>
</comment>
<evidence type="ECO:0008006" key="4">
    <source>
        <dbReference type="Google" id="ProtNLM"/>
    </source>
</evidence>
<reference evidence="2" key="1">
    <citation type="submission" date="2022-07" db="EMBL/GenBank/DDBJ databases">
        <title>Genome Sequence of Physisporinus lineatus.</title>
        <authorList>
            <person name="Buettner E."/>
        </authorList>
    </citation>
    <scope>NUCLEOTIDE SEQUENCE</scope>
    <source>
        <strain evidence="2">VT162</strain>
    </source>
</reference>
<gene>
    <name evidence="2" type="ORF">NLI96_g9210</name>
</gene>
<sequence length="983" mass="111457">MYHSFEARHADPRQRAGPRIPYDVQILVVQSLSSEETWPDARSLARCAATCSDWHYLALPGLYKRVEIIGREKYQILERTLRMDERADIVRGTRTLGLHDVTREECISPAALHTLPRFLNHLEELFIFGPYGDQNAVFPIHSTLFMTLSHFLSVRYLHLQQIQFRSLDVLRRVVGAFPTVEIVVLRSVSWKTSENVEFKPLHNATSWKSSQFSLRECTSDFVAPLFWASAPQNASAFSRRRSIERSDGSHPSIPQDDVYPICELAKFILDPPKKMVGPVCWEWKHTDDSGIWHLECCIDERTSSDTPTCIRFHFSQQTAKRSMGSQHIARVISIEISKDDQSGLDYECLNSLVDDFGFVHQLYFQFEQTDLNAPLEIPAPQIASLLKADRLVYLNGSLYESDNPYPDTATSSRLLLDAKRQKEGICIETRRQIAFRRTMVSHTLIGLSIHPCIRGDNGRHLEVMQEQVRIYRELENVGYGESRPTEMLSEHTVIETHDMCKVGQQGETVKDEKGAIPLHGKENLRIHRVRLARALNYAAFDLSNLERNEEAFEYDMESVNISRTLVEEDPLEFTGLLSDALHGVAYDLHNLKRLKEVFEYRKEEVGIRRGLAQENPSEHLPGLAISLDHTAHVLFNLGRLDDAFEYRKEAVVIRRGLAQENPSEHLPGLAISLNCTARVLLDLGRLEEAFEYDKGLVETNRGLAKENSSQHLPDLALSLDYTARVLFDLGRLEDAFGYYEEWVEVLRRLPEENPSEHLSRFAVSLDCTAQCLADLGRYEEAFGYGKEAVLTLRSLAIVDPSTSPVSLSNALHKTSYYLWKCGCYEEALEYAKDAVEIRRKLAKEGSRTFCPDLAESLLNTGCDLFKLGRYNRALECEREAVYIARNLAQQEPDQYIPLLIATLSNTAIILRALGRYQNALEREKEVEDLKSASATKEVDTSGGDIPSSVSDPVLNPERLEGVAVVEAGWSEGVCPLVDIPIQA</sequence>
<evidence type="ECO:0000313" key="3">
    <source>
        <dbReference type="Proteomes" id="UP001212997"/>
    </source>
</evidence>
<accession>A0AAD5UVU9</accession>
<dbReference type="InterPro" id="IPR019734">
    <property type="entry name" value="TPR_rpt"/>
</dbReference>
<evidence type="ECO:0000313" key="2">
    <source>
        <dbReference type="EMBL" id="KAJ3479221.1"/>
    </source>
</evidence>
<name>A0AAD5UVU9_9APHY</name>
<dbReference type="PANTHER" id="PTHR19959:SF119">
    <property type="entry name" value="FUNGAL LIPASE-LIKE DOMAIN-CONTAINING PROTEIN"/>
    <property type="match status" value="1"/>
</dbReference>